<proteinExistence type="predicted"/>
<dbReference type="Proteomes" id="UP001139150">
    <property type="component" value="Unassembled WGS sequence"/>
</dbReference>
<feature type="chain" id="PRO_5040822741" evidence="1">
    <location>
        <begin position="32"/>
        <end position="443"/>
    </location>
</feature>
<evidence type="ECO:0000313" key="2">
    <source>
        <dbReference type="EMBL" id="MCL7747306.1"/>
    </source>
</evidence>
<accession>A0A9X2I348</accession>
<dbReference type="RefSeq" id="WP_250096212.1">
    <property type="nucleotide sequence ID" value="NZ_JAKRYL010000008.1"/>
</dbReference>
<gene>
    <name evidence="2" type="ORF">MF646_09255</name>
</gene>
<dbReference type="EMBL" id="JAKRYL010000008">
    <property type="protein sequence ID" value="MCL7747306.1"/>
    <property type="molecule type" value="Genomic_DNA"/>
</dbReference>
<keyword evidence="3" id="KW-1185">Reference proteome</keyword>
<keyword evidence="1" id="KW-0732">Signal</keyword>
<evidence type="ECO:0000313" key="3">
    <source>
        <dbReference type="Proteomes" id="UP001139150"/>
    </source>
</evidence>
<organism evidence="2 3">
    <name type="scientific">Halalkalibacter alkaliphilus</name>
    <dbReference type="NCBI Taxonomy" id="2917993"/>
    <lineage>
        <taxon>Bacteria</taxon>
        <taxon>Bacillati</taxon>
        <taxon>Bacillota</taxon>
        <taxon>Bacilli</taxon>
        <taxon>Bacillales</taxon>
        <taxon>Bacillaceae</taxon>
        <taxon>Halalkalibacter</taxon>
    </lineage>
</organism>
<evidence type="ECO:0000256" key="1">
    <source>
        <dbReference type="SAM" id="SignalP"/>
    </source>
</evidence>
<protein>
    <submittedName>
        <fullName evidence="2">Cell wall-binding repeat-containing protein</fullName>
    </submittedName>
</protein>
<reference evidence="2" key="1">
    <citation type="submission" date="2022-02" db="EMBL/GenBank/DDBJ databases">
        <title>Halalkalibacter sp. nov. isolated from Lonar Lake, India.</title>
        <authorList>
            <person name="Joshi A."/>
            <person name="Thite S."/>
            <person name="Lodha T."/>
        </authorList>
    </citation>
    <scope>NUCLEOTIDE SEQUENCE</scope>
    <source>
        <strain evidence="2">MEB205</strain>
    </source>
</reference>
<sequence>MDKLKKAKATKLMLIVSFLLLSMLLAACTQAEEEHAGHGNDQDIDHGEEIDHMDEEMDHEGHHGDSVDVDRSNLEQEAAKAPENLNDLATDELKVVNTKNITRINEDDPIQLSIHVSQTVWPATHEENQPGTVILAPLKQWQYSLAALTLVHHPNDGPLMYWDGEISDDVLNELNRLQPKGNSEDTQVLVVGDLPEAELNKLNAYNVEQVQGANAADFARNIEEKFTETINKVHPSVIIGSSEEDAKEYTITVGNWIAHMNESLLYVDNDGIPQETIDALNARENGVTIYLVGPEDIISDEIAQELETYGTVHRIEGDNPVAQSIEFASYKDAETGFGWGITSPGHGFVFSSTNTPELAIAAAPFAHLGKHAPMIWLDEGEITDEVYQYLATVKPAFSEDPTEGPYNHGFMIGTFKDISFTTQGILDEKLEIVSLGGDDHGGH</sequence>
<name>A0A9X2I348_9BACI</name>
<dbReference type="AlphaFoldDB" id="A0A9X2I348"/>
<dbReference type="PROSITE" id="PS51257">
    <property type="entry name" value="PROKAR_LIPOPROTEIN"/>
    <property type="match status" value="1"/>
</dbReference>
<feature type="signal peptide" evidence="1">
    <location>
        <begin position="1"/>
        <end position="31"/>
    </location>
</feature>
<comment type="caution">
    <text evidence="2">The sequence shown here is derived from an EMBL/GenBank/DDBJ whole genome shotgun (WGS) entry which is preliminary data.</text>
</comment>